<keyword evidence="2" id="KW-1185">Reference proteome</keyword>
<gene>
    <name evidence="1" type="ORF">TNCT_687611</name>
</gene>
<dbReference type="Proteomes" id="UP000887116">
    <property type="component" value="Unassembled WGS sequence"/>
</dbReference>
<comment type="caution">
    <text evidence="1">The sequence shown here is derived from an EMBL/GenBank/DDBJ whole genome shotgun (WGS) entry which is preliminary data.</text>
</comment>
<evidence type="ECO:0000313" key="1">
    <source>
        <dbReference type="EMBL" id="GFR29676.1"/>
    </source>
</evidence>
<sequence>MGCQSVPEVIGPPQEVKFFALVDRNQVSSPRLSNSAVRVLETCSNYKSKSLLSVIIKPIKRWHCCMLDYPLFENEFVSLHVTLESHPD</sequence>
<name>A0A8X6K3T3_TRICU</name>
<reference evidence="1" key="1">
    <citation type="submission" date="2020-07" db="EMBL/GenBank/DDBJ databases">
        <title>Multicomponent nature underlies the extraordinary mechanical properties of spider dragline silk.</title>
        <authorList>
            <person name="Kono N."/>
            <person name="Nakamura H."/>
            <person name="Mori M."/>
            <person name="Yoshida Y."/>
            <person name="Ohtoshi R."/>
            <person name="Malay A.D."/>
            <person name="Moran D.A.P."/>
            <person name="Tomita M."/>
            <person name="Numata K."/>
            <person name="Arakawa K."/>
        </authorList>
    </citation>
    <scope>NUCLEOTIDE SEQUENCE</scope>
</reference>
<proteinExistence type="predicted"/>
<dbReference type="EMBL" id="BMAO01019291">
    <property type="protein sequence ID" value="GFR29676.1"/>
    <property type="molecule type" value="Genomic_DNA"/>
</dbReference>
<organism evidence="1 2">
    <name type="scientific">Trichonephila clavata</name>
    <name type="common">Joro spider</name>
    <name type="synonym">Nephila clavata</name>
    <dbReference type="NCBI Taxonomy" id="2740835"/>
    <lineage>
        <taxon>Eukaryota</taxon>
        <taxon>Metazoa</taxon>
        <taxon>Ecdysozoa</taxon>
        <taxon>Arthropoda</taxon>
        <taxon>Chelicerata</taxon>
        <taxon>Arachnida</taxon>
        <taxon>Araneae</taxon>
        <taxon>Araneomorphae</taxon>
        <taxon>Entelegynae</taxon>
        <taxon>Araneoidea</taxon>
        <taxon>Nephilidae</taxon>
        <taxon>Trichonephila</taxon>
    </lineage>
</organism>
<evidence type="ECO:0000313" key="2">
    <source>
        <dbReference type="Proteomes" id="UP000887116"/>
    </source>
</evidence>
<dbReference type="AlphaFoldDB" id="A0A8X6K3T3"/>
<protein>
    <submittedName>
        <fullName evidence="1">Uncharacterized protein</fullName>
    </submittedName>
</protein>
<accession>A0A8X6K3T3</accession>